<dbReference type="CDD" id="cd11613">
    <property type="entry name" value="SAF_AH_GD"/>
    <property type="match status" value="1"/>
</dbReference>
<keyword evidence="2 4" id="KW-0456">Lyase</keyword>
<dbReference type="OrthoDB" id="9804574at2"/>
<dbReference type="STRING" id="530564.Psta_1781"/>
<keyword evidence="5" id="KW-1185">Reference proteome</keyword>
<reference evidence="4 5" key="1">
    <citation type="journal article" date="2009" name="Stand. Genomic Sci.">
        <title>Complete genome sequence of Pirellula staleyi type strain (ATCC 27377).</title>
        <authorList>
            <person name="Clum A."/>
            <person name="Tindall B.J."/>
            <person name="Sikorski J."/>
            <person name="Ivanova N."/>
            <person name="Mavrommatis K."/>
            <person name="Lucas S."/>
            <person name="Glavina del Rio T."/>
            <person name="Nolan M."/>
            <person name="Chen F."/>
            <person name="Tice H."/>
            <person name="Pitluck S."/>
            <person name="Cheng J.F."/>
            <person name="Chertkov O."/>
            <person name="Brettin T."/>
            <person name="Han C."/>
            <person name="Detter J.C."/>
            <person name="Kuske C."/>
            <person name="Bruce D."/>
            <person name="Goodwin L."/>
            <person name="Ovchinikova G."/>
            <person name="Pati A."/>
            <person name="Mikhailova N."/>
            <person name="Chen A."/>
            <person name="Palaniappan K."/>
            <person name="Land M."/>
            <person name="Hauser L."/>
            <person name="Chang Y.J."/>
            <person name="Jeffries C.D."/>
            <person name="Chain P."/>
            <person name="Rohde M."/>
            <person name="Goker M."/>
            <person name="Bristow J."/>
            <person name="Eisen J.A."/>
            <person name="Markowitz V."/>
            <person name="Hugenholtz P."/>
            <person name="Kyrpides N.C."/>
            <person name="Klenk H.P."/>
            <person name="Lapidus A."/>
        </authorList>
    </citation>
    <scope>NUCLEOTIDE SEQUENCE [LARGE SCALE GENOMIC DNA]</scope>
    <source>
        <strain evidence="5">ATCC 27377 / DSM 6068 / ICPB 4128</strain>
    </source>
</reference>
<dbReference type="Pfam" id="PF04295">
    <property type="entry name" value="GD_AH_second"/>
    <property type="match status" value="1"/>
</dbReference>
<comment type="similarity">
    <text evidence="1">Belongs to the UxaA family.</text>
</comment>
<proteinExistence type="inferred from homology"/>
<dbReference type="GO" id="GO:0008789">
    <property type="term" value="F:altronate dehydratase activity"/>
    <property type="evidence" value="ECO:0007669"/>
    <property type="project" value="UniProtKB-EC"/>
</dbReference>
<protein>
    <submittedName>
        <fullName evidence="4">Altronate dehydratase</fullName>
        <ecNumber evidence="4">4.2.1.7</ecNumber>
    </submittedName>
</protein>
<dbReference type="PANTHER" id="PTHR30536">
    <property type="entry name" value="ALTRONATE/GALACTARATE DEHYDRATASE"/>
    <property type="match status" value="1"/>
</dbReference>
<gene>
    <name evidence="4" type="ordered locus">Psta_1781</name>
</gene>
<dbReference type="PANTHER" id="PTHR30536:SF5">
    <property type="entry name" value="ALTRONATE DEHYDRATASE"/>
    <property type="match status" value="1"/>
</dbReference>
<dbReference type="SMART" id="SM00858">
    <property type="entry name" value="SAF"/>
    <property type="match status" value="1"/>
</dbReference>
<dbReference type="InterPro" id="IPR044144">
    <property type="entry name" value="SAF_UxaA/GarD"/>
</dbReference>
<dbReference type="GO" id="GO:0019698">
    <property type="term" value="P:D-galacturonate catabolic process"/>
    <property type="evidence" value="ECO:0007669"/>
    <property type="project" value="TreeGrafter"/>
</dbReference>
<dbReference type="Gene3D" id="2.30.130.110">
    <property type="match status" value="1"/>
</dbReference>
<evidence type="ECO:0000256" key="2">
    <source>
        <dbReference type="ARBA" id="ARBA00023239"/>
    </source>
</evidence>
<dbReference type="InterPro" id="IPR013974">
    <property type="entry name" value="SAF"/>
</dbReference>
<sequence>MATATDRTTPAIYLHPSDNICVAARTLDAGLKLDIAATTITLSSLIKIGHKIAIAPIAKGSFVYKYGQIIGTATCDIAPGDHVHSHNLTNGDFVRDYAKSQAIPAALPPITDRTFLGYRRADGKAGTRNYIAVISTVNCSASVSKYIANRFDQSILKDYPSIDGVIALKHGGGCGLQYGGLQHQILARTLGGMAKHPNIGGFLLIGLGCENAPMGYLLDSQKLIQIDGNKRNMPPVLSMQDLGGTAKTVEAGIRMLGELLPKAADVKRVPIPASEIILGTNCGGSDGNSGVTCNPALGVASDLLVRCGGTTALAETTEIYGAEHLLTRRARTPEVADKLLERIDWWLWHTKMYGVEIDNNPSVGNKEGGLTTIAEKSLGAVAKTGTTALEEVYHYAEPMTAKGFVVMDTPGFDPPSVTGLVAGGANVVVFTTGRGSCFGCKPVPSIKVASNTPMYERMIDDMDINSGEVLHGQSLEAAGQEIFEKILSVASGEKTKSEQHGIGDEEFVPWQVGPTL</sequence>
<organism evidence="4 5">
    <name type="scientific">Pirellula staleyi (strain ATCC 27377 / DSM 6068 / ICPB 4128)</name>
    <name type="common">Pirella staleyi</name>
    <dbReference type="NCBI Taxonomy" id="530564"/>
    <lineage>
        <taxon>Bacteria</taxon>
        <taxon>Pseudomonadati</taxon>
        <taxon>Planctomycetota</taxon>
        <taxon>Planctomycetia</taxon>
        <taxon>Pirellulales</taxon>
        <taxon>Pirellulaceae</taxon>
        <taxon>Pirellula</taxon>
    </lineage>
</organism>
<name>D2QZ01_PIRSD</name>
<evidence type="ECO:0000313" key="4">
    <source>
        <dbReference type="EMBL" id="ADB16456.1"/>
    </source>
</evidence>
<feature type="domain" description="SAF" evidence="3">
    <location>
        <begin position="18"/>
        <end position="89"/>
    </location>
</feature>
<evidence type="ECO:0000259" key="3">
    <source>
        <dbReference type="SMART" id="SM00858"/>
    </source>
</evidence>
<dbReference type="Proteomes" id="UP000001887">
    <property type="component" value="Chromosome"/>
</dbReference>
<dbReference type="HOGENOM" id="CLU_029189_0_0_0"/>
<dbReference type="EC" id="4.2.1.7" evidence="4"/>
<dbReference type="InterPro" id="IPR052172">
    <property type="entry name" value="UxaA_altronate/galactarate_dh"/>
</dbReference>
<accession>D2QZ01</accession>
<dbReference type="eggNOG" id="COG2721">
    <property type="taxonomic scope" value="Bacteria"/>
</dbReference>
<dbReference type="KEGG" id="psl:Psta_1781"/>
<evidence type="ECO:0000313" key="5">
    <source>
        <dbReference type="Proteomes" id="UP000001887"/>
    </source>
</evidence>
<dbReference type="Pfam" id="PF20629">
    <property type="entry name" value="GD_AH_C"/>
    <property type="match status" value="1"/>
</dbReference>
<dbReference type="EMBL" id="CP001848">
    <property type="protein sequence ID" value="ADB16456.1"/>
    <property type="molecule type" value="Genomic_DNA"/>
</dbReference>
<dbReference type="InterPro" id="IPR048332">
    <property type="entry name" value="GD_AH_C"/>
</dbReference>
<dbReference type="InterPro" id="IPR007392">
    <property type="entry name" value="GD_AH_second"/>
</dbReference>
<dbReference type="Pfam" id="PF08666">
    <property type="entry name" value="SAF"/>
    <property type="match status" value="1"/>
</dbReference>
<evidence type="ECO:0000256" key="1">
    <source>
        <dbReference type="ARBA" id="ARBA00010986"/>
    </source>
</evidence>
<dbReference type="AlphaFoldDB" id="D2QZ01"/>